<dbReference type="GO" id="GO:0003700">
    <property type="term" value="F:DNA-binding transcription factor activity"/>
    <property type="evidence" value="ECO:0007669"/>
    <property type="project" value="InterPro"/>
</dbReference>
<comment type="similarity">
    <text evidence="2">Belongs to the LysR transcriptional regulatory family.</text>
</comment>
<proteinExistence type="inferred from homology"/>
<keyword evidence="5" id="KW-0804">Transcription</keyword>
<dbReference type="PANTHER" id="PTHR30419">
    <property type="entry name" value="HTH-TYPE TRANSCRIPTIONAL REGULATOR YBHD"/>
    <property type="match status" value="1"/>
</dbReference>
<dbReference type="InterPro" id="IPR036388">
    <property type="entry name" value="WH-like_DNA-bd_sf"/>
</dbReference>
<dbReference type="SUPFAM" id="SSF46785">
    <property type="entry name" value="Winged helix' DNA-binding domain"/>
    <property type="match status" value="1"/>
</dbReference>
<evidence type="ECO:0000256" key="2">
    <source>
        <dbReference type="ARBA" id="ARBA00009437"/>
    </source>
</evidence>
<dbReference type="Gene3D" id="3.40.190.290">
    <property type="match status" value="1"/>
</dbReference>
<dbReference type="GO" id="GO:0003677">
    <property type="term" value="F:DNA binding"/>
    <property type="evidence" value="ECO:0007669"/>
    <property type="project" value="UniProtKB-KW"/>
</dbReference>
<protein>
    <recommendedName>
        <fullName evidence="7">HTH lysR-type domain-containing protein</fullName>
    </recommendedName>
</protein>
<dbReference type="Pfam" id="PF00126">
    <property type="entry name" value="HTH_1"/>
    <property type="match status" value="1"/>
</dbReference>
<dbReference type="EMBL" id="CP016428">
    <property type="protein sequence ID" value="ANV99866.1"/>
    <property type="molecule type" value="Genomic_DNA"/>
</dbReference>
<dbReference type="PRINTS" id="PR00039">
    <property type="entry name" value="HTHLYSR"/>
</dbReference>
<reference evidence="8 9" key="1">
    <citation type="submission" date="2016-07" db="EMBL/GenBank/DDBJ databases">
        <title>Complete genome sequence of Bradyrhizobium icense LMTR 13T, a potential inoculant strain isolated from lima bean (Phaseolus lunatus) in Peru.</title>
        <authorList>
            <person name="Ormeno-Orrillo E."/>
            <person name="Duran D."/>
            <person name="Rogel M.A."/>
            <person name="Rey L."/>
            <person name="Imperial J."/>
            <person name="Ruiz-Argueso T."/>
            <person name="Martinez-Romero E."/>
        </authorList>
    </citation>
    <scope>NUCLEOTIDE SEQUENCE [LARGE SCALE GENOMIC DNA]</scope>
    <source>
        <strain evidence="8 9">LMTR 13</strain>
    </source>
</reference>
<keyword evidence="4" id="KW-0238">DNA-binding</keyword>
<dbReference type="InterPro" id="IPR005119">
    <property type="entry name" value="LysR_subst-bd"/>
</dbReference>
<dbReference type="KEGG" id="bic:LMTR13_06450"/>
<evidence type="ECO:0000313" key="9">
    <source>
        <dbReference type="Proteomes" id="UP000092839"/>
    </source>
</evidence>
<sequence>MNVTVRQLRAFVFVAQLKSFTKAAERLYLTQSALSLLIRQLEDNLQVQLIERSTRKIELTAAGHELMGSAERLLDDLDATLANVAELGAKQRGKVVVAAPYILATTFLVEVIAEFRARYPTISVHLKDSLPEQVLMLVRSGGADLGIGSFREWESGLQWTPLFQEPLVAVYPRGHPIGKLPQLNWSDLAGLPVISLNRDSIFRDLADDGFSQAGLILAPAYEVAYAGTALGLVRAGLGIAILPQCVGILTDPTILLRPLENPQILRSVAVITRNGRSLSPAAEAFVDMLRKSARVSASLAAPEPQPRPSRRAARGRRSLDATSEES</sequence>
<dbReference type="SUPFAM" id="SSF53850">
    <property type="entry name" value="Periplasmic binding protein-like II"/>
    <property type="match status" value="1"/>
</dbReference>
<dbReference type="InterPro" id="IPR036390">
    <property type="entry name" value="WH_DNA-bd_sf"/>
</dbReference>
<dbReference type="Pfam" id="PF03466">
    <property type="entry name" value="LysR_substrate"/>
    <property type="match status" value="1"/>
</dbReference>
<name>A0A1B1UAS0_9BRAD</name>
<evidence type="ECO:0000256" key="4">
    <source>
        <dbReference type="ARBA" id="ARBA00023125"/>
    </source>
</evidence>
<accession>A0A1B1UAS0</accession>
<evidence type="ECO:0000259" key="7">
    <source>
        <dbReference type="PROSITE" id="PS50931"/>
    </source>
</evidence>
<organism evidence="8 9">
    <name type="scientific">Bradyrhizobium icense</name>
    <dbReference type="NCBI Taxonomy" id="1274631"/>
    <lineage>
        <taxon>Bacteria</taxon>
        <taxon>Pseudomonadati</taxon>
        <taxon>Pseudomonadota</taxon>
        <taxon>Alphaproteobacteria</taxon>
        <taxon>Hyphomicrobiales</taxon>
        <taxon>Nitrobacteraceae</taxon>
        <taxon>Bradyrhizobium</taxon>
    </lineage>
</organism>
<gene>
    <name evidence="8" type="ORF">LMTR13_06450</name>
</gene>
<comment type="function">
    <text evidence="1">NodD regulates the expression of the nodABCFE genes which encode other nodulation proteins. NodD is also a negative regulator of its own expression. Binds flavonoids as inducers.</text>
</comment>
<dbReference type="GO" id="GO:0005829">
    <property type="term" value="C:cytosol"/>
    <property type="evidence" value="ECO:0007669"/>
    <property type="project" value="TreeGrafter"/>
</dbReference>
<evidence type="ECO:0000313" key="8">
    <source>
        <dbReference type="EMBL" id="ANV99866.1"/>
    </source>
</evidence>
<evidence type="ECO:0000256" key="6">
    <source>
        <dbReference type="SAM" id="MobiDB-lite"/>
    </source>
</evidence>
<dbReference type="RefSeq" id="WP_065727155.1">
    <property type="nucleotide sequence ID" value="NZ_CP016428.1"/>
</dbReference>
<evidence type="ECO:0000256" key="1">
    <source>
        <dbReference type="ARBA" id="ARBA00003502"/>
    </source>
</evidence>
<evidence type="ECO:0000256" key="3">
    <source>
        <dbReference type="ARBA" id="ARBA00023015"/>
    </source>
</evidence>
<dbReference type="OrthoDB" id="8437302at2"/>
<dbReference type="Proteomes" id="UP000092839">
    <property type="component" value="Chromosome"/>
</dbReference>
<evidence type="ECO:0000256" key="5">
    <source>
        <dbReference type="ARBA" id="ARBA00023163"/>
    </source>
</evidence>
<dbReference type="PROSITE" id="PS50931">
    <property type="entry name" value="HTH_LYSR"/>
    <property type="match status" value="1"/>
</dbReference>
<dbReference type="AlphaFoldDB" id="A0A1B1UAS0"/>
<dbReference type="CDD" id="cd08440">
    <property type="entry name" value="PBP2_LTTR_like_4"/>
    <property type="match status" value="1"/>
</dbReference>
<dbReference type="InterPro" id="IPR000847">
    <property type="entry name" value="LysR_HTH_N"/>
</dbReference>
<feature type="domain" description="HTH lysR-type" evidence="7">
    <location>
        <begin position="3"/>
        <end position="60"/>
    </location>
</feature>
<keyword evidence="9" id="KW-1185">Reference proteome</keyword>
<keyword evidence="3" id="KW-0805">Transcription regulation</keyword>
<feature type="region of interest" description="Disordered" evidence="6">
    <location>
        <begin position="296"/>
        <end position="326"/>
    </location>
</feature>
<dbReference type="Gene3D" id="1.10.10.10">
    <property type="entry name" value="Winged helix-like DNA-binding domain superfamily/Winged helix DNA-binding domain"/>
    <property type="match status" value="1"/>
</dbReference>
<dbReference type="InterPro" id="IPR050950">
    <property type="entry name" value="HTH-type_LysR_regulators"/>
</dbReference>
<dbReference type="STRING" id="1274631.LMTR13_06450"/>
<dbReference type="FunFam" id="1.10.10.10:FF:000001">
    <property type="entry name" value="LysR family transcriptional regulator"/>
    <property type="match status" value="1"/>
</dbReference>
<dbReference type="PANTHER" id="PTHR30419:SF8">
    <property type="entry name" value="NITROGEN ASSIMILATION TRANSCRIPTIONAL ACTIVATOR-RELATED"/>
    <property type="match status" value="1"/>
</dbReference>